<dbReference type="PANTHER" id="PTHR47506:SF1">
    <property type="entry name" value="HTH-TYPE TRANSCRIPTIONAL REGULATOR YJDC"/>
    <property type="match status" value="1"/>
</dbReference>
<dbReference type="Gene3D" id="1.10.357.10">
    <property type="entry name" value="Tetracycline Repressor, domain 2"/>
    <property type="match status" value="1"/>
</dbReference>
<dbReference type="Pfam" id="PF00440">
    <property type="entry name" value="TetR_N"/>
    <property type="match status" value="1"/>
</dbReference>
<dbReference type="OrthoDB" id="9811084at2"/>
<evidence type="ECO:0000313" key="6">
    <source>
        <dbReference type="EMBL" id="PZA10106.1"/>
    </source>
</evidence>
<evidence type="ECO:0000259" key="4">
    <source>
        <dbReference type="Pfam" id="PF00440"/>
    </source>
</evidence>
<feature type="domain" description="HTH tetR-type" evidence="4">
    <location>
        <begin position="21"/>
        <end position="62"/>
    </location>
</feature>
<dbReference type="InterPro" id="IPR054156">
    <property type="entry name" value="YxaF_TetR_C"/>
</dbReference>
<organism evidence="6 7">
    <name type="scientific">Rhodopseudomonas palustris</name>
    <dbReference type="NCBI Taxonomy" id="1076"/>
    <lineage>
        <taxon>Bacteria</taxon>
        <taxon>Pseudomonadati</taxon>
        <taxon>Pseudomonadota</taxon>
        <taxon>Alphaproteobacteria</taxon>
        <taxon>Hyphomicrobiales</taxon>
        <taxon>Nitrobacteraceae</taxon>
        <taxon>Rhodopseudomonas</taxon>
    </lineage>
</organism>
<keyword evidence="2" id="KW-0238">DNA-binding</keyword>
<sequence length="190" mass="20276">MRPPAAKATTDRAALLPLLGEVFRAHGYEGASLALISAATGLGKGSLYHFFPGGKKQMAEEVLAEIDGWFEANIFAPLRDPSDPRAAIAAMLSGVDSYFRSGHRVCLVGVIALGHARDEFAAPVNDYFARWQDALAVALRRCGLPAATARRRAEDAVLSIQGALVLARARNDAAVFTRALSDLKTRLMAA</sequence>
<name>A0A323UGP4_RHOPL</name>
<dbReference type="GO" id="GO:0003677">
    <property type="term" value="F:DNA binding"/>
    <property type="evidence" value="ECO:0007669"/>
    <property type="project" value="UniProtKB-KW"/>
</dbReference>
<evidence type="ECO:0000256" key="3">
    <source>
        <dbReference type="ARBA" id="ARBA00023163"/>
    </source>
</evidence>
<keyword evidence="3" id="KW-0804">Transcription</keyword>
<keyword evidence="1" id="KW-0805">Transcription regulation</keyword>
<dbReference type="Pfam" id="PF21993">
    <property type="entry name" value="TetR_C_13_2"/>
    <property type="match status" value="1"/>
</dbReference>
<evidence type="ECO:0000256" key="1">
    <source>
        <dbReference type="ARBA" id="ARBA00023015"/>
    </source>
</evidence>
<dbReference type="PANTHER" id="PTHR47506">
    <property type="entry name" value="TRANSCRIPTIONAL REGULATORY PROTEIN"/>
    <property type="match status" value="1"/>
</dbReference>
<dbReference type="InterPro" id="IPR009057">
    <property type="entry name" value="Homeodomain-like_sf"/>
</dbReference>
<dbReference type="Proteomes" id="UP000248134">
    <property type="component" value="Unassembled WGS sequence"/>
</dbReference>
<proteinExistence type="predicted"/>
<dbReference type="SUPFAM" id="SSF46689">
    <property type="entry name" value="Homeodomain-like"/>
    <property type="match status" value="1"/>
</dbReference>
<evidence type="ECO:0000313" key="7">
    <source>
        <dbReference type="Proteomes" id="UP000248134"/>
    </source>
</evidence>
<dbReference type="AlphaFoldDB" id="A0A323UGP4"/>
<dbReference type="InterPro" id="IPR036271">
    <property type="entry name" value="Tet_transcr_reg_TetR-rel_C_sf"/>
</dbReference>
<comment type="caution">
    <text evidence="6">The sequence shown here is derived from an EMBL/GenBank/DDBJ whole genome shotgun (WGS) entry which is preliminary data.</text>
</comment>
<dbReference type="InterPro" id="IPR001647">
    <property type="entry name" value="HTH_TetR"/>
</dbReference>
<dbReference type="EMBL" id="QKQS01000026">
    <property type="protein sequence ID" value="PZA10106.1"/>
    <property type="molecule type" value="Genomic_DNA"/>
</dbReference>
<evidence type="ECO:0000256" key="2">
    <source>
        <dbReference type="ARBA" id="ARBA00023125"/>
    </source>
</evidence>
<protein>
    <submittedName>
        <fullName evidence="6">TetR/AcrR family transcriptional regulator</fullName>
    </submittedName>
</protein>
<evidence type="ECO:0000259" key="5">
    <source>
        <dbReference type="Pfam" id="PF21993"/>
    </source>
</evidence>
<reference evidence="6 7" key="1">
    <citation type="submission" date="2018-06" db="EMBL/GenBank/DDBJ databases">
        <title>Draft Whole-Genome Sequence of the purple photosynthetic bacterium Rhodospeudomonas palustris XCP.</title>
        <authorList>
            <person name="Rayyan A."/>
            <person name="Meyer T.E."/>
            <person name="Kyndt J.A."/>
        </authorList>
    </citation>
    <scope>NUCLEOTIDE SEQUENCE [LARGE SCALE GENOMIC DNA]</scope>
    <source>
        <strain evidence="6 7">XCP</strain>
    </source>
</reference>
<dbReference type="SUPFAM" id="SSF48498">
    <property type="entry name" value="Tetracyclin repressor-like, C-terminal domain"/>
    <property type="match status" value="1"/>
</dbReference>
<gene>
    <name evidence="6" type="ORF">DNX69_21485</name>
</gene>
<accession>A0A323UGP4</accession>
<feature type="domain" description="Transcriptional regulator LmrA/YxaF-like C-terminal" evidence="5">
    <location>
        <begin position="84"/>
        <end position="179"/>
    </location>
</feature>